<protein>
    <submittedName>
        <fullName evidence="2">Uncharacterized protein</fullName>
    </submittedName>
</protein>
<keyword evidence="1" id="KW-0472">Membrane</keyword>
<name>A0A0F9BCG1_9ZZZZ</name>
<accession>A0A0F9BCG1</accession>
<comment type="caution">
    <text evidence="2">The sequence shown here is derived from an EMBL/GenBank/DDBJ whole genome shotgun (WGS) entry which is preliminary data.</text>
</comment>
<keyword evidence="1" id="KW-1133">Transmembrane helix</keyword>
<proteinExistence type="predicted"/>
<feature type="transmembrane region" description="Helical" evidence="1">
    <location>
        <begin position="53"/>
        <end position="76"/>
    </location>
</feature>
<evidence type="ECO:0000256" key="1">
    <source>
        <dbReference type="SAM" id="Phobius"/>
    </source>
</evidence>
<dbReference type="AlphaFoldDB" id="A0A0F9BCG1"/>
<evidence type="ECO:0000313" key="2">
    <source>
        <dbReference type="EMBL" id="KKL19390.1"/>
    </source>
</evidence>
<feature type="transmembrane region" description="Helical" evidence="1">
    <location>
        <begin position="26"/>
        <end position="47"/>
    </location>
</feature>
<organism evidence="2">
    <name type="scientific">marine sediment metagenome</name>
    <dbReference type="NCBI Taxonomy" id="412755"/>
    <lineage>
        <taxon>unclassified sequences</taxon>
        <taxon>metagenomes</taxon>
        <taxon>ecological metagenomes</taxon>
    </lineage>
</organism>
<reference evidence="2" key="1">
    <citation type="journal article" date="2015" name="Nature">
        <title>Complex archaea that bridge the gap between prokaryotes and eukaryotes.</title>
        <authorList>
            <person name="Spang A."/>
            <person name="Saw J.H."/>
            <person name="Jorgensen S.L."/>
            <person name="Zaremba-Niedzwiedzka K."/>
            <person name="Martijn J."/>
            <person name="Lind A.E."/>
            <person name="van Eijk R."/>
            <person name="Schleper C."/>
            <person name="Guy L."/>
            <person name="Ettema T.J."/>
        </authorList>
    </citation>
    <scope>NUCLEOTIDE SEQUENCE</scope>
</reference>
<keyword evidence="1" id="KW-0812">Transmembrane</keyword>
<gene>
    <name evidence="2" type="ORF">LCGC14_2465920</name>
</gene>
<sequence>MMQLFINYIKAFEGYLGQLESLYAKLFLIFLLWISGAFLLTLVGFLGGMFSGWFTVFSIITNIVWIIIAILIGAIITDDA</sequence>
<dbReference type="EMBL" id="LAZR01038504">
    <property type="protein sequence ID" value="KKL19390.1"/>
    <property type="molecule type" value="Genomic_DNA"/>
</dbReference>